<proteinExistence type="predicted"/>
<evidence type="ECO:0000259" key="1">
    <source>
        <dbReference type="Pfam" id="PF12671"/>
    </source>
</evidence>
<feature type="domain" description="Putative amidase" evidence="1">
    <location>
        <begin position="140"/>
        <end position="286"/>
    </location>
</feature>
<accession>A0AAU8IEE8</accession>
<protein>
    <submittedName>
        <fullName evidence="2">Amidase domain-containing protein</fullName>
    </submittedName>
</protein>
<dbReference type="InterPro" id="IPR024301">
    <property type="entry name" value="Amidase_6"/>
</dbReference>
<reference evidence="2" key="1">
    <citation type="submission" date="2024-06" db="EMBL/GenBank/DDBJ databases">
        <authorList>
            <person name="Fan A."/>
            <person name="Zhang F.Y."/>
            <person name="Zhang L."/>
        </authorList>
    </citation>
    <scope>NUCLEOTIDE SEQUENCE</scope>
    <source>
        <strain evidence="2">Y61</strain>
    </source>
</reference>
<dbReference type="RefSeq" id="WP_240697211.1">
    <property type="nucleotide sequence ID" value="NZ_CP159510.1"/>
</dbReference>
<evidence type="ECO:0000313" key="2">
    <source>
        <dbReference type="EMBL" id="XCJ16855.1"/>
    </source>
</evidence>
<sequence>MDWRTILEEHVRTACGRWITDAPWTDSVIDMSEKAAHARKIRTLSEQQAQIEKVLVHARVTDLEEKREDQVVYYTLHSEWLIRQTGGLYLEERVEDREAVLRGSQIALDRLRPLPEAHASASANQEGSRQAEPEISRPAYDRLKAVRYAELWWNRRNPDYPRVENDCTNFISQCLHAGGIPMWGAPVRSRGWWHSRTSWSYSWAVANSLRWYLSRSGNVMKAVEVDSVYKLVPGDVICYDFEGDGHWDHNTLVTSIAPSGSPLVNAHTYDARARDWAYTDSPAWTERINYKFFRIDGQSD</sequence>
<dbReference type="EMBL" id="CP159510">
    <property type="protein sequence ID" value="XCJ16855.1"/>
    <property type="molecule type" value="Genomic_DNA"/>
</dbReference>
<dbReference type="PANTHER" id="PTHR40032">
    <property type="entry name" value="EXPORTED PROTEIN-RELATED"/>
    <property type="match status" value="1"/>
</dbReference>
<dbReference type="PANTHER" id="PTHR40032:SF1">
    <property type="entry name" value="EXPORTED PROTEIN"/>
    <property type="match status" value="1"/>
</dbReference>
<gene>
    <name evidence="2" type="ORF">ABNN70_14680</name>
</gene>
<dbReference type="AlphaFoldDB" id="A0AAU8IEE8"/>
<name>A0AAU8IEE8_9BACL</name>
<organism evidence="2">
    <name type="scientific">Sporolactobacillus sp. Y61</name>
    <dbReference type="NCBI Taxonomy" id="3160863"/>
    <lineage>
        <taxon>Bacteria</taxon>
        <taxon>Bacillati</taxon>
        <taxon>Bacillota</taxon>
        <taxon>Bacilli</taxon>
        <taxon>Bacillales</taxon>
        <taxon>Sporolactobacillaceae</taxon>
        <taxon>Sporolactobacillus</taxon>
    </lineage>
</organism>
<dbReference type="Pfam" id="PF12671">
    <property type="entry name" value="Amidase_6"/>
    <property type="match status" value="1"/>
</dbReference>